<proteinExistence type="predicted"/>
<dbReference type="InterPro" id="IPR011008">
    <property type="entry name" value="Dimeric_a/b-barrel"/>
</dbReference>
<keyword evidence="2" id="KW-0503">Monooxygenase</keyword>
<protein>
    <submittedName>
        <fullName evidence="2">Antibiotic biosynthesis monooxygenase</fullName>
    </submittedName>
</protein>
<dbReference type="AlphaFoldDB" id="A0A8K0VB33"/>
<dbReference type="InterPro" id="IPR050744">
    <property type="entry name" value="AI-2_Isomerase_LsrG"/>
</dbReference>
<feature type="domain" description="ABM" evidence="1">
    <location>
        <begin position="2"/>
        <end position="94"/>
    </location>
</feature>
<accession>A0A8K0VB33</accession>
<dbReference type="PANTHER" id="PTHR33336:SF1">
    <property type="entry name" value="(4S)-4-HYDROXY-5-PHOSPHONOOXYPENTANE-2,3-DIONE ISOMERASE"/>
    <property type="match status" value="1"/>
</dbReference>
<comment type="caution">
    <text evidence="2">The sequence shown here is derived from an EMBL/GenBank/DDBJ whole genome shotgun (WGS) entry which is preliminary data.</text>
</comment>
<dbReference type="PROSITE" id="PS51725">
    <property type="entry name" value="ABM"/>
    <property type="match status" value="1"/>
</dbReference>
<keyword evidence="2" id="KW-0560">Oxidoreductase</keyword>
<evidence type="ECO:0000313" key="2">
    <source>
        <dbReference type="EMBL" id="MBL4916625.1"/>
    </source>
</evidence>
<organism evidence="2 3">
    <name type="scientific">Szabonella alba</name>
    <dbReference type="NCBI Taxonomy" id="2804194"/>
    <lineage>
        <taxon>Bacteria</taxon>
        <taxon>Pseudomonadati</taxon>
        <taxon>Pseudomonadota</taxon>
        <taxon>Alphaproteobacteria</taxon>
        <taxon>Rhodobacterales</taxon>
        <taxon>Paracoccaceae</taxon>
        <taxon>Szabonella</taxon>
    </lineage>
</organism>
<sequence>MLAVTVRFRIKPGKMSEFLTHMRKNAEGARRDEPGCRRFDICTDPDRPDEAFLYELYDDAAAFAAHQQMPHFLAMRAVAPEYVESRDLTTWSVVETES</sequence>
<dbReference type="GO" id="GO:0005829">
    <property type="term" value="C:cytosol"/>
    <property type="evidence" value="ECO:0007669"/>
    <property type="project" value="TreeGrafter"/>
</dbReference>
<keyword evidence="3" id="KW-1185">Reference proteome</keyword>
<dbReference type="SUPFAM" id="SSF54909">
    <property type="entry name" value="Dimeric alpha+beta barrel"/>
    <property type="match status" value="1"/>
</dbReference>
<dbReference type="EMBL" id="JAESVN010000002">
    <property type="protein sequence ID" value="MBL4916625.1"/>
    <property type="molecule type" value="Genomic_DNA"/>
</dbReference>
<gene>
    <name evidence="2" type="ORF">JL811_05270</name>
</gene>
<dbReference type="InterPro" id="IPR007138">
    <property type="entry name" value="ABM_dom"/>
</dbReference>
<evidence type="ECO:0000259" key="1">
    <source>
        <dbReference type="PROSITE" id="PS51725"/>
    </source>
</evidence>
<reference evidence="2" key="1">
    <citation type="submission" date="2021-01" db="EMBL/GenBank/DDBJ databases">
        <title>Tabrizicola alba sp. nov. a motile alkaliphilic bacterium isolated from a soda lake.</title>
        <authorList>
            <person name="Szuroczki S."/>
            <person name="Abbaszade G."/>
            <person name="Schumann P."/>
            <person name="Toth E."/>
        </authorList>
    </citation>
    <scope>NUCLEOTIDE SEQUENCE</scope>
    <source>
        <strain evidence="2">DMG-N-6</strain>
    </source>
</reference>
<dbReference type="GO" id="GO:0004497">
    <property type="term" value="F:monooxygenase activity"/>
    <property type="evidence" value="ECO:0007669"/>
    <property type="project" value="UniProtKB-KW"/>
</dbReference>
<dbReference type="Gene3D" id="3.30.70.100">
    <property type="match status" value="1"/>
</dbReference>
<dbReference type="Pfam" id="PF03992">
    <property type="entry name" value="ABM"/>
    <property type="match status" value="1"/>
</dbReference>
<name>A0A8K0VB33_9RHOB</name>
<dbReference type="Proteomes" id="UP000648908">
    <property type="component" value="Unassembled WGS sequence"/>
</dbReference>
<evidence type="ECO:0000313" key="3">
    <source>
        <dbReference type="Proteomes" id="UP000648908"/>
    </source>
</evidence>
<dbReference type="RefSeq" id="WP_202687452.1">
    <property type="nucleotide sequence ID" value="NZ_JAESVN010000002.1"/>
</dbReference>
<dbReference type="PANTHER" id="PTHR33336">
    <property type="entry name" value="QUINOL MONOOXYGENASE YGIN-RELATED"/>
    <property type="match status" value="1"/>
</dbReference>